<dbReference type="InterPro" id="IPR006330">
    <property type="entry name" value="Ado/ade_deaminase"/>
</dbReference>
<dbReference type="Proteomes" id="UP001157160">
    <property type="component" value="Unassembled WGS sequence"/>
</dbReference>
<keyword evidence="4" id="KW-0378">Hydrolase</keyword>
<dbReference type="AlphaFoldDB" id="A0AA37UV81"/>
<keyword evidence="9" id="KW-1185">Reference proteome</keyword>
<dbReference type="PANTHER" id="PTHR43114">
    <property type="entry name" value="ADENINE DEAMINASE"/>
    <property type="match status" value="1"/>
</dbReference>
<proteinExistence type="inferred from homology"/>
<dbReference type="GO" id="GO:0046872">
    <property type="term" value="F:metal ion binding"/>
    <property type="evidence" value="ECO:0007669"/>
    <property type="project" value="UniProtKB-KW"/>
</dbReference>
<evidence type="ECO:0000256" key="6">
    <source>
        <dbReference type="SAM" id="MobiDB-lite"/>
    </source>
</evidence>
<keyword evidence="3" id="KW-0479">Metal-binding</keyword>
<evidence type="ECO:0000256" key="1">
    <source>
        <dbReference type="ARBA" id="ARBA00001947"/>
    </source>
</evidence>
<comment type="cofactor">
    <cofactor evidence="1">
        <name>Zn(2+)</name>
        <dbReference type="ChEBI" id="CHEBI:29105"/>
    </cofactor>
</comment>
<dbReference type="GO" id="GO:0043103">
    <property type="term" value="P:hypoxanthine salvage"/>
    <property type="evidence" value="ECO:0007669"/>
    <property type="project" value="TreeGrafter"/>
</dbReference>
<evidence type="ECO:0000256" key="3">
    <source>
        <dbReference type="ARBA" id="ARBA00022723"/>
    </source>
</evidence>
<dbReference type="InterPro" id="IPR032466">
    <property type="entry name" value="Metal_Hydrolase"/>
</dbReference>
<dbReference type="Pfam" id="PF00962">
    <property type="entry name" value="A_deaminase"/>
    <property type="match status" value="1"/>
</dbReference>
<gene>
    <name evidence="8" type="ORF">GCM10025874_23900</name>
</gene>
<comment type="caution">
    <text evidence="8">The sequence shown here is derived from an EMBL/GenBank/DDBJ whole genome shotgun (WGS) entry which is preliminary data.</text>
</comment>
<dbReference type="InterPro" id="IPR001365">
    <property type="entry name" value="A_deaminase_dom"/>
</dbReference>
<organism evidence="8 9">
    <name type="scientific">Arenivirga flava</name>
    <dbReference type="NCBI Taxonomy" id="1930060"/>
    <lineage>
        <taxon>Bacteria</taxon>
        <taxon>Bacillati</taxon>
        <taxon>Actinomycetota</taxon>
        <taxon>Actinomycetes</taxon>
        <taxon>Micrococcales</taxon>
        <taxon>Microbacteriaceae</taxon>
        <taxon>Arenivirga</taxon>
    </lineage>
</organism>
<protein>
    <recommendedName>
        <fullName evidence="7">Adenosine deaminase domain-containing protein</fullName>
    </recommendedName>
</protein>
<dbReference type="GO" id="GO:0006146">
    <property type="term" value="P:adenine catabolic process"/>
    <property type="evidence" value="ECO:0007669"/>
    <property type="project" value="TreeGrafter"/>
</dbReference>
<feature type="domain" description="Adenosine deaminase" evidence="7">
    <location>
        <begin position="8"/>
        <end position="199"/>
    </location>
</feature>
<dbReference type="GO" id="GO:0005829">
    <property type="term" value="C:cytosol"/>
    <property type="evidence" value="ECO:0007669"/>
    <property type="project" value="TreeGrafter"/>
</dbReference>
<reference evidence="8 9" key="1">
    <citation type="journal article" date="2014" name="Int. J. Syst. Evol. Microbiol.">
        <title>Complete genome sequence of Corynebacterium casei LMG S-19264T (=DSM 44701T), isolated from a smear-ripened cheese.</title>
        <authorList>
            <consortium name="US DOE Joint Genome Institute (JGI-PGF)"/>
            <person name="Walter F."/>
            <person name="Albersmeier A."/>
            <person name="Kalinowski J."/>
            <person name="Ruckert C."/>
        </authorList>
    </citation>
    <scope>NUCLEOTIDE SEQUENCE [LARGE SCALE GENOMIC DNA]</scope>
    <source>
        <strain evidence="8 9">NBRC 112289</strain>
    </source>
</reference>
<comment type="similarity">
    <text evidence="2">Belongs to the metallo-dependent hydrolases superfamily. Adenosine and AMP deaminases family.</text>
</comment>
<sequence>MTSIDTLPKAELHLHIEGTLEPELAFALAERNGVALPFPSVEALRAAYDFDDLQSFLDLYYATMAVLRTERDFTELTLAYLERASAQGLAHVEVFFDPQAHTTRGVPFEQVVDGIVAGLAIGQERWNVTSALILCFLRDRPVAEALEVLELAASTRLASIDGVGLDSAEVGYPPALFEEVYARASDLGLRLVAHAGRRRRPPTSSRRWRCSGSSASTTGCRRPGMRR</sequence>
<feature type="compositionally biased region" description="Basic residues" evidence="6">
    <location>
        <begin position="198"/>
        <end position="209"/>
    </location>
</feature>
<evidence type="ECO:0000313" key="8">
    <source>
        <dbReference type="EMBL" id="GMA29137.1"/>
    </source>
</evidence>
<name>A0AA37UV81_9MICO</name>
<feature type="region of interest" description="Disordered" evidence="6">
    <location>
        <begin position="198"/>
        <end position="227"/>
    </location>
</feature>
<evidence type="ECO:0000256" key="5">
    <source>
        <dbReference type="ARBA" id="ARBA00022833"/>
    </source>
</evidence>
<evidence type="ECO:0000313" key="9">
    <source>
        <dbReference type="Proteomes" id="UP001157160"/>
    </source>
</evidence>
<accession>A0AA37UV81</accession>
<evidence type="ECO:0000256" key="2">
    <source>
        <dbReference type="ARBA" id="ARBA00006676"/>
    </source>
</evidence>
<dbReference type="SUPFAM" id="SSF51556">
    <property type="entry name" value="Metallo-dependent hydrolases"/>
    <property type="match status" value="1"/>
</dbReference>
<dbReference type="PANTHER" id="PTHR43114:SF6">
    <property type="entry name" value="ADENINE DEAMINASE"/>
    <property type="match status" value="1"/>
</dbReference>
<dbReference type="EMBL" id="BSUL01000001">
    <property type="protein sequence ID" value="GMA29137.1"/>
    <property type="molecule type" value="Genomic_DNA"/>
</dbReference>
<dbReference type="GO" id="GO:0000034">
    <property type="term" value="F:adenine deaminase activity"/>
    <property type="evidence" value="ECO:0007669"/>
    <property type="project" value="TreeGrafter"/>
</dbReference>
<keyword evidence="5" id="KW-0862">Zinc</keyword>
<evidence type="ECO:0000256" key="4">
    <source>
        <dbReference type="ARBA" id="ARBA00022801"/>
    </source>
</evidence>
<evidence type="ECO:0000259" key="7">
    <source>
        <dbReference type="Pfam" id="PF00962"/>
    </source>
</evidence>
<dbReference type="Gene3D" id="3.20.20.140">
    <property type="entry name" value="Metal-dependent hydrolases"/>
    <property type="match status" value="1"/>
</dbReference>